<evidence type="ECO:0000256" key="4">
    <source>
        <dbReference type="ARBA" id="ARBA00023242"/>
    </source>
</evidence>
<evidence type="ECO:0000256" key="6">
    <source>
        <dbReference type="ARBA" id="ARBA00048336"/>
    </source>
</evidence>
<evidence type="ECO:0000256" key="1">
    <source>
        <dbReference type="ARBA" id="ARBA00004123"/>
    </source>
</evidence>
<feature type="domain" description="FCP1 homology" evidence="7">
    <location>
        <begin position="72"/>
        <end position="228"/>
    </location>
</feature>
<dbReference type="GO" id="GO:0008420">
    <property type="term" value="F:RNA polymerase II CTD heptapeptide repeat phosphatase activity"/>
    <property type="evidence" value="ECO:0007669"/>
    <property type="project" value="InterPro"/>
</dbReference>
<dbReference type="InterPro" id="IPR004274">
    <property type="entry name" value="FCP1_dom"/>
</dbReference>
<dbReference type="InterPro" id="IPR036412">
    <property type="entry name" value="HAD-like_sf"/>
</dbReference>
<keyword evidence="4" id="KW-0539">Nucleus</keyword>
<organism evidence="8 9">
    <name type="scientific">Acorus gramineus</name>
    <name type="common">Dwarf sweet flag</name>
    <dbReference type="NCBI Taxonomy" id="55184"/>
    <lineage>
        <taxon>Eukaryota</taxon>
        <taxon>Viridiplantae</taxon>
        <taxon>Streptophyta</taxon>
        <taxon>Embryophyta</taxon>
        <taxon>Tracheophyta</taxon>
        <taxon>Spermatophyta</taxon>
        <taxon>Magnoliopsida</taxon>
        <taxon>Liliopsida</taxon>
        <taxon>Acoraceae</taxon>
        <taxon>Acorus</taxon>
    </lineage>
</organism>
<evidence type="ECO:0000313" key="9">
    <source>
        <dbReference type="Proteomes" id="UP001179952"/>
    </source>
</evidence>
<protein>
    <recommendedName>
        <fullName evidence="2">protein-serine/threonine phosphatase</fullName>
        <ecNumber evidence="2">3.1.3.16</ecNumber>
    </recommendedName>
</protein>
<gene>
    <name evidence="8" type="ORF">QJS04_geneDACA000515</name>
</gene>
<dbReference type="PROSITE" id="PS50969">
    <property type="entry name" value="FCP1"/>
    <property type="match status" value="1"/>
</dbReference>
<comment type="subcellular location">
    <subcellularLocation>
        <location evidence="1">Nucleus</location>
    </subcellularLocation>
</comment>
<dbReference type="PANTHER" id="PTHR23081:SF0">
    <property type="entry name" value="RNA POLYMERASE II C-TERMINAL DOMAIN PHOSPHATASE-LIKE 1"/>
    <property type="match status" value="1"/>
</dbReference>
<sequence length="241" mass="27990">MRSFEDRIDALQRRVSIETDPQRISGMLSEIKRYEEDKSILKQYSKNDQVVENGKVIKFQSEVVPPLSDSHQQIIRPLIRLQDKNIILTRINPGIRDTSVFVRLRPAWEELRNYLTARGRKRFEVYVCTMAERDYALEMWRLLDPDSNLITSRELLDRIVCVKSGSRKSLINVFQDGICHPKMALVIDDRLKVWDDKDRPRVHVVPAFAPYYAPQAEASNSIPILCVARNVACNVRGGFYK</sequence>
<dbReference type="GO" id="GO:0005634">
    <property type="term" value="C:nucleus"/>
    <property type="evidence" value="ECO:0007669"/>
    <property type="project" value="UniProtKB-SubCell"/>
</dbReference>
<keyword evidence="9" id="KW-1185">Reference proteome</keyword>
<evidence type="ECO:0000259" key="7">
    <source>
        <dbReference type="PROSITE" id="PS50969"/>
    </source>
</evidence>
<dbReference type="Gene3D" id="3.40.50.1000">
    <property type="entry name" value="HAD superfamily/HAD-like"/>
    <property type="match status" value="1"/>
</dbReference>
<comment type="caution">
    <text evidence="8">The sequence shown here is derived from an EMBL/GenBank/DDBJ whole genome shotgun (WGS) entry which is preliminary data.</text>
</comment>
<dbReference type="SUPFAM" id="SSF56784">
    <property type="entry name" value="HAD-like"/>
    <property type="match status" value="1"/>
</dbReference>
<evidence type="ECO:0000256" key="5">
    <source>
        <dbReference type="ARBA" id="ARBA00047761"/>
    </source>
</evidence>
<name>A0AAV9ARM7_ACOGR</name>
<dbReference type="EMBL" id="JAUJYN010000007">
    <property type="protein sequence ID" value="KAK1266541.1"/>
    <property type="molecule type" value="Genomic_DNA"/>
</dbReference>
<keyword evidence="3" id="KW-0378">Hydrolase</keyword>
<reference evidence="8" key="1">
    <citation type="journal article" date="2023" name="Nat. Commun.">
        <title>Diploid and tetraploid genomes of Acorus and the evolution of monocots.</title>
        <authorList>
            <person name="Ma L."/>
            <person name="Liu K.W."/>
            <person name="Li Z."/>
            <person name="Hsiao Y.Y."/>
            <person name="Qi Y."/>
            <person name="Fu T."/>
            <person name="Tang G.D."/>
            <person name="Zhang D."/>
            <person name="Sun W.H."/>
            <person name="Liu D.K."/>
            <person name="Li Y."/>
            <person name="Chen G.Z."/>
            <person name="Liu X.D."/>
            <person name="Liao X.Y."/>
            <person name="Jiang Y.T."/>
            <person name="Yu X."/>
            <person name="Hao Y."/>
            <person name="Huang J."/>
            <person name="Zhao X.W."/>
            <person name="Ke S."/>
            <person name="Chen Y.Y."/>
            <person name="Wu W.L."/>
            <person name="Hsu J.L."/>
            <person name="Lin Y.F."/>
            <person name="Huang M.D."/>
            <person name="Li C.Y."/>
            <person name="Huang L."/>
            <person name="Wang Z.W."/>
            <person name="Zhao X."/>
            <person name="Zhong W.Y."/>
            <person name="Peng D.H."/>
            <person name="Ahmad S."/>
            <person name="Lan S."/>
            <person name="Zhang J.S."/>
            <person name="Tsai W.C."/>
            <person name="Van de Peer Y."/>
            <person name="Liu Z.J."/>
        </authorList>
    </citation>
    <scope>NUCLEOTIDE SEQUENCE</scope>
    <source>
        <strain evidence="8">SCP</strain>
    </source>
</reference>
<reference evidence="8" key="2">
    <citation type="submission" date="2023-06" db="EMBL/GenBank/DDBJ databases">
        <authorList>
            <person name="Ma L."/>
            <person name="Liu K.-W."/>
            <person name="Li Z."/>
            <person name="Hsiao Y.-Y."/>
            <person name="Qi Y."/>
            <person name="Fu T."/>
            <person name="Tang G."/>
            <person name="Zhang D."/>
            <person name="Sun W.-H."/>
            <person name="Liu D.-K."/>
            <person name="Li Y."/>
            <person name="Chen G.-Z."/>
            <person name="Liu X.-D."/>
            <person name="Liao X.-Y."/>
            <person name="Jiang Y.-T."/>
            <person name="Yu X."/>
            <person name="Hao Y."/>
            <person name="Huang J."/>
            <person name="Zhao X.-W."/>
            <person name="Ke S."/>
            <person name="Chen Y.-Y."/>
            <person name="Wu W.-L."/>
            <person name="Hsu J.-L."/>
            <person name="Lin Y.-F."/>
            <person name="Huang M.-D."/>
            <person name="Li C.-Y."/>
            <person name="Huang L."/>
            <person name="Wang Z.-W."/>
            <person name="Zhao X."/>
            <person name="Zhong W.-Y."/>
            <person name="Peng D.-H."/>
            <person name="Ahmad S."/>
            <person name="Lan S."/>
            <person name="Zhang J.-S."/>
            <person name="Tsai W.-C."/>
            <person name="Van De Peer Y."/>
            <person name="Liu Z.-J."/>
        </authorList>
    </citation>
    <scope>NUCLEOTIDE SEQUENCE</scope>
    <source>
        <strain evidence="8">SCP</strain>
        <tissue evidence="8">Leaves</tissue>
    </source>
</reference>
<comment type="catalytic activity">
    <reaction evidence="6">
        <text>O-phospho-L-threonyl-[protein] + H2O = L-threonyl-[protein] + phosphate</text>
        <dbReference type="Rhea" id="RHEA:47004"/>
        <dbReference type="Rhea" id="RHEA-COMP:11060"/>
        <dbReference type="Rhea" id="RHEA-COMP:11605"/>
        <dbReference type="ChEBI" id="CHEBI:15377"/>
        <dbReference type="ChEBI" id="CHEBI:30013"/>
        <dbReference type="ChEBI" id="CHEBI:43474"/>
        <dbReference type="ChEBI" id="CHEBI:61977"/>
        <dbReference type="EC" id="3.1.3.16"/>
    </reaction>
</comment>
<accession>A0AAV9ARM7</accession>
<dbReference type="InterPro" id="IPR023214">
    <property type="entry name" value="HAD_sf"/>
</dbReference>
<comment type="catalytic activity">
    <reaction evidence="5">
        <text>O-phospho-L-seryl-[protein] + H2O = L-seryl-[protein] + phosphate</text>
        <dbReference type="Rhea" id="RHEA:20629"/>
        <dbReference type="Rhea" id="RHEA-COMP:9863"/>
        <dbReference type="Rhea" id="RHEA-COMP:11604"/>
        <dbReference type="ChEBI" id="CHEBI:15377"/>
        <dbReference type="ChEBI" id="CHEBI:29999"/>
        <dbReference type="ChEBI" id="CHEBI:43474"/>
        <dbReference type="ChEBI" id="CHEBI:83421"/>
        <dbReference type="EC" id="3.1.3.16"/>
    </reaction>
</comment>
<dbReference type="FunFam" id="3.40.50.1000:FF:000035">
    <property type="entry name" value="RNA polymerase II C-terminal domain phosphatase-like 1"/>
    <property type="match status" value="1"/>
</dbReference>
<evidence type="ECO:0000256" key="2">
    <source>
        <dbReference type="ARBA" id="ARBA00013081"/>
    </source>
</evidence>
<dbReference type="PANTHER" id="PTHR23081">
    <property type="entry name" value="RNA POLYMERASE II CTD PHOSPHATASE"/>
    <property type="match status" value="1"/>
</dbReference>
<dbReference type="SMART" id="SM00577">
    <property type="entry name" value="CPDc"/>
    <property type="match status" value="1"/>
</dbReference>
<proteinExistence type="predicted"/>
<dbReference type="AlphaFoldDB" id="A0AAV9ARM7"/>
<dbReference type="Proteomes" id="UP001179952">
    <property type="component" value="Unassembled WGS sequence"/>
</dbReference>
<evidence type="ECO:0000256" key="3">
    <source>
        <dbReference type="ARBA" id="ARBA00022801"/>
    </source>
</evidence>
<dbReference type="EC" id="3.1.3.16" evidence="2"/>
<evidence type="ECO:0000313" key="8">
    <source>
        <dbReference type="EMBL" id="KAK1266541.1"/>
    </source>
</evidence>
<dbReference type="Pfam" id="PF03031">
    <property type="entry name" value="NIF"/>
    <property type="match status" value="1"/>
</dbReference>
<dbReference type="InterPro" id="IPR039189">
    <property type="entry name" value="Fcp1"/>
</dbReference>